<dbReference type="SMART" id="SM00859">
    <property type="entry name" value="Semialdhyde_dh"/>
    <property type="match status" value="1"/>
</dbReference>
<dbReference type="Proteomes" id="UP001058003">
    <property type="component" value="Chromosome"/>
</dbReference>
<dbReference type="Pfam" id="PF22698">
    <property type="entry name" value="Semialdhyde_dhC_1"/>
    <property type="match status" value="1"/>
</dbReference>
<comment type="function">
    <text evidence="4">Catalyzes the NADPH-dependent reduction of N-acetyl-5-glutamyl phosphate to yield N-acetyl-L-glutamate 5-semialdehyde.</text>
</comment>
<dbReference type="GO" id="GO:0006526">
    <property type="term" value="P:L-arginine biosynthetic process"/>
    <property type="evidence" value="ECO:0007669"/>
    <property type="project" value="UniProtKB-UniRule"/>
</dbReference>
<dbReference type="AlphaFoldDB" id="A0A9Q9IP94"/>
<dbReference type="HAMAP" id="MF_00150">
    <property type="entry name" value="ArgC_type1"/>
    <property type="match status" value="1"/>
</dbReference>
<sequence>MKVSVLGAAGYTGGELLRLVHTHPELDLVQAVSRRYAGRPVAEVHPNLHHLGLTFQPPQELSPVDTAFLALPSGASAEVEAGVGEVAGTIVDLSPDFRAGASSASGETYRTGLPELYGDDLPGAARISVPGCMATAAVLALAPLRRAGLVAGDAVVDARTGSSGSGAEPGPASHHAERGQAFRVYRPTGHRHETEIAAHTGVRARMTVTAVPAVRGVQVICHVTPPEPVTRRDVLRVLQHAYRDRPFVRVVARSRGVHRLPDPQFLSGTNFTDVGCAVDEDGRRIVVVAALDNLVKGAAGGGVQSLNVARGLPEQTGLEFPGLHPA</sequence>
<evidence type="ECO:0000256" key="2">
    <source>
        <dbReference type="ARBA" id="ARBA00022857"/>
    </source>
</evidence>
<dbReference type="KEGG" id="daur:Daura_16045"/>
<evidence type="ECO:0000256" key="3">
    <source>
        <dbReference type="ARBA" id="ARBA00023002"/>
    </source>
</evidence>
<dbReference type="InterPro" id="IPR058924">
    <property type="entry name" value="AGPR_dimerisation_dom"/>
</dbReference>
<comment type="catalytic activity">
    <reaction evidence="4">
        <text>N-acetyl-L-glutamate 5-semialdehyde + phosphate + NADP(+) = N-acetyl-L-glutamyl 5-phosphate + NADPH + H(+)</text>
        <dbReference type="Rhea" id="RHEA:21588"/>
        <dbReference type="ChEBI" id="CHEBI:15378"/>
        <dbReference type="ChEBI" id="CHEBI:29123"/>
        <dbReference type="ChEBI" id="CHEBI:43474"/>
        <dbReference type="ChEBI" id="CHEBI:57783"/>
        <dbReference type="ChEBI" id="CHEBI:57936"/>
        <dbReference type="ChEBI" id="CHEBI:58349"/>
        <dbReference type="EC" id="1.2.1.38"/>
    </reaction>
</comment>
<keyword evidence="8" id="KW-1185">Reference proteome</keyword>
<reference evidence="7" key="1">
    <citation type="submission" date="2021-04" db="EMBL/GenBank/DDBJ databases">
        <title>Dactylosporangium aurantiacum NRRL B-8018 full assembly.</title>
        <authorList>
            <person name="Hartkoorn R.C."/>
            <person name="Beaudoing E."/>
            <person name="Hot D."/>
        </authorList>
    </citation>
    <scope>NUCLEOTIDE SEQUENCE</scope>
    <source>
        <strain evidence="7">NRRL B-8018</strain>
    </source>
</reference>
<comment type="subcellular location">
    <subcellularLocation>
        <location evidence="4">Cytoplasm</location>
    </subcellularLocation>
</comment>
<dbReference type="NCBIfam" id="TIGR01850">
    <property type="entry name" value="argC"/>
    <property type="match status" value="1"/>
</dbReference>
<dbReference type="EC" id="1.2.1.38" evidence="4"/>
<keyword evidence="2 4" id="KW-0521">NADP</keyword>
<dbReference type="InterPro" id="IPR000706">
    <property type="entry name" value="AGPR_type-1"/>
</dbReference>
<protein>
    <recommendedName>
        <fullName evidence="4">N-acetyl-gamma-glutamyl-phosphate reductase</fullName>
        <shortName evidence="4">AGPR</shortName>
        <ecNumber evidence="4">1.2.1.38</ecNumber>
    </recommendedName>
    <alternativeName>
        <fullName evidence="4">N-acetyl-glutamate semialdehyde dehydrogenase</fullName>
        <shortName evidence="4">NAGSA dehydrogenase</shortName>
    </alternativeName>
</protein>
<comment type="similarity">
    <text evidence="4">Belongs to the NAGSA dehydrogenase family. Type 1 subfamily.</text>
</comment>
<evidence type="ECO:0000313" key="7">
    <source>
        <dbReference type="EMBL" id="UWZ57530.1"/>
    </source>
</evidence>
<dbReference type="GO" id="GO:0003942">
    <property type="term" value="F:N-acetyl-gamma-glutamyl-phosphate reductase activity"/>
    <property type="evidence" value="ECO:0007669"/>
    <property type="project" value="UniProtKB-UniRule"/>
</dbReference>
<comment type="pathway">
    <text evidence="4">Amino-acid biosynthesis; L-arginine biosynthesis; N(2)-acetyl-L-ornithine from L-glutamate: step 3/4.</text>
</comment>
<evidence type="ECO:0000259" key="6">
    <source>
        <dbReference type="SMART" id="SM00859"/>
    </source>
</evidence>
<evidence type="ECO:0000256" key="4">
    <source>
        <dbReference type="HAMAP-Rule" id="MF_00150"/>
    </source>
</evidence>
<dbReference type="OrthoDB" id="9801289at2"/>
<dbReference type="PANTHER" id="PTHR32338">
    <property type="entry name" value="N-ACETYL-GAMMA-GLUTAMYL-PHOSPHATE REDUCTASE, CHLOROPLASTIC-RELATED-RELATED"/>
    <property type="match status" value="1"/>
</dbReference>
<dbReference type="SUPFAM" id="SSF55347">
    <property type="entry name" value="Glyceraldehyde-3-phosphate dehydrogenase-like, C-terminal domain"/>
    <property type="match status" value="1"/>
</dbReference>
<dbReference type="Gene3D" id="3.40.50.720">
    <property type="entry name" value="NAD(P)-binding Rossmann-like Domain"/>
    <property type="match status" value="1"/>
</dbReference>
<dbReference type="GO" id="GO:0005737">
    <property type="term" value="C:cytoplasm"/>
    <property type="evidence" value="ECO:0007669"/>
    <property type="project" value="UniProtKB-SubCell"/>
</dbReference>
<organism evidence="7 8">
    <name type="scientific">Dactylosporangium aurantiacum</name>
    <dbReference type="NCBI Taxonomy" id="35754"/>
    <lineage>
        <taxon>Bacteria</taxon>
        <taxon>Bacillati</taxon>
        <taxon>Actinomycetota</taxon>
        <taxon>Actinomycetes</taxon>
        <taxon>Micromonosporales</taxon>
        <taxon>Micromonosporaceae</taxon>
        <taxon>Dactylosporangium</taxon>
    </lineage>
</organism>
<dbReference type="InterPro" id="IPR000534">
    <property type="entry name" value="Semialdehyde_DH_NAD-bd"/>
</dbReference>
<evidence type="ECO:0000256" key="5">
    <source>
        <dbReference type="SAM" id="MobiDB-lite"/>
    </source>
</evidence>
<proteinExistence type="inferred from homology"/>
<keyword evidence="3 4" id="KW-0560">Oxidoreductase</keyword>
<dbReference type="GO" id="GO:0070401">
    <property type="term" value="F:NADP+ binding"/>
    <property type="evidence" value="ECO:0007669"/>
    <property type="project" value="InterPro"/>
</dbReference>
<dbReference type="SUPFAM" id="SSF51735">
    <property type="entry name" value="NAD(P)-binding Rossmann-fold domains"/>
    <property type="match status" value="1"/>
</dbReference>
<feature type="compositionally biased region" description="Low complexity" evidence="5">
    <location>
        <begin position="159"/>
        <end position="173"/>
    </location>
</feature>
<dbReference type="CDD" id="cd23939">
    <property type="entry name" value="AGPR_1_C_LysY"/>
    <property type="match status" value="1"/>
</dbReference>
<dbReference type="EMBL" id="CP073767">
    <property type="protein sequence ID" value="UWZ57530.1"/>
    <property type="molecule type" value="Genomic_DNA"/>
</dbReference>
<feature type="domain" description="Semialdehyde dehydrogenase NAD-binding" evidence="6">
    <location>
        <begin position="2"/>
        <end position="124"/>
    </location>
</feature>
<accession>A0A9Q9IP94</accession>
<keyword evidence="4" id="KW-0963">Cytoplasm</keyword>
<dbReference type="RefSeq" id="WP_033359311.1">
    <property type="nucleotide sequence ID" value="NZ_CP073767.1"/>
</dbReference>
<keyword evidence="4" id="KW-0055">Arginine biosynthesis</keyword>
<dbReference type="Pfam" id="PF01118">
    <property type="entry name" value="Semialdhyde_dh"/>
    <property type="match status" value="1"/>
</dbReference>
<name>A0A9Q9IP94_9ACTN</name>
<dbReference type="GO" id="GO:0051287">
    <property type="term" value="F:NAD binding"/>
    <property type="evidence" value="ECO:0007669"/>
    <property type="project" value="InterPro"/>
</dbReference>
<dbReference type="Gene3D" id="3.30.360.10">
    <property type="entry name" value="Dihydrodipicolinate Reductase, domain 2"/>
    <property type="match status" value="1"/>
</dbReference>
<dbReference type="PANTHER" id="PTHR32338:SF11">
    <property type="entry name" value="[LYSW]-L-2-AMINOADIPATE_[LYSW]-L-GLUTAMATE PHOSPHATE REDUCTASE-RELATED"/>
    <property type="match status" value="1"/>
</dbReference>
<feature type="active site" evidence="4">
    <location>
        <position position="132"/>
    </location>
</feature>
<feature type="region of interest" description="Disordered" evidence="5">
    <location>
        <begin position="159"/>
        <end position="178"/>
    </location>
</feature>
<evidence type="ECO:0000256" key="1">
    <source>
        <dbReference type="ARBA" id="ARBA00022605"/>
    </source>
</evidence>
<keyword evidence="1 4" id="KW-0028">Amino-acid biosynthesis</keyword>
<gene>
    <name evidence="4 7" type="primary">argC</name>
    <name evidence="7" type="ORF">Daura_16045</name>
</gene>
<dbReference type="InterPro" id="IPR050085">
    <property type="entry name" value="AGPR"/>
</dbReference>
<evidence type="ECO:0000313" key="8">
    <source>
        <dbReference type="Proteomes" id="UP001058003"/>
    </source>
</evidence>
<dbReference type="InterPro" id="IPR036291">
    <property type="entry name" value="NAD(P)-bd_dom_sf"/>
</dbReference>